<dbReference type="GO" id="GO:0005829">
    <property type="term" value="C:cytosol"/>
    <property type="evidence" value="ECO:0007669"/>
    <property type="project" value="TreeGrafter"/>
</dbReference>
<dbReference type="Pfam" id="PF00929">
    <property type="entry name" value="RNase_T"/>
    <property type="match status" value="1"/>
</dbReference>
<dbReference type="EMBL" id="CAFBMK010000527">
    <property type="protein sequence ID" value="CAB4963050.1"/>
    <property type="molecule type" value="Genomic_DNA"/>
</dbReference>
<dbReference type="SMART" id="SM00479">
    <property type="entry name" value="EXOIII"/>
    <property type="match status" value="1"/>
</dbReference>
<organism evidence="2">
    <name type="scientific">freshwater metagenome</name>
    <dbReference type="NCBI Taxonomy" id="449393"/>
    <lineage>
        <taxon>unclassified sequences</taxon>
        <taxon>metagenomes</taxon>
        <taxon>ecological metagenomes</taxon>
    </lineage>
</organism>
<evidence type="ECO:0000313" key="2">
    <source>
        <dbReference type="EMBL" id="CAB4963050.1"/>
    </source>
</evidence>
<dbReference type="CDD" id="cd06127">
    <property type="entry name" value="DEDDh"/>
    <property type="match status" value="1"/>
</dbReference>
<dbReference type="GO" id="GO:0045004">
    <property type="term" value="P:DNA replication proofreading"/>
    <property type="evidence" value="ECO:0007669"/>
    <property type="project" value="TreeGrafter"/>
</dbReference>
<evidence type="ECO:0000259" key="1">
    <source>
        <dbReference type="SMART" id="SM00479"/>
    </source>
</evidence>
<dbReference type="PANTHER" id="PTHR30231:SF37">
    <property type="entry name" value="EXODEOXYRIBONUCLEASE 10"/>
    <property type="match status" value="1"/>
</dbReference>
<sequence length="298" mass="33463">MSFYHCNPNTPGERLARRLEAIGSHRVLRRLPDPANIWCRSMPVPGNVFKLAVLDCETTGLDPERHRMIEFAIGTLTIDLDGGDVVAVEAPRSWLEDPTEDLPLEIERLTHITSDMLIGQLFREDEIAKVLAGCDAIVAHNASFDRAFVIRRFPALATLPWLCSMREVDWPELGFSGGRGIAHLLTQAGFFLPDAHRAGADVWATICLLASPTSDKRTVAAALVERARRVTHRLYATRAPFQCKDVLKAAGYRWSAERRAWWIEGEPERIANEAGWLRGLSSGIDPQIENIDWISRYQ</sequence>
<dbReference type="GO" id="GO:0008408">
    <property type="term" value="F:3'-5' exonuclease activity"/>
    <property type="evidence" value="ECO:0007669"/>
    <property type="project" value="TreeGrafter"/>
</dbReference>
<protein>
    <submittedName>
        <fullName evidence="2">Unannotated protein</fullName>
    </submittedName>
</protein>
<dbReference type="InterPro" id="IPR012337">
    <property type="entry name" value="RNaseH-like_sf"/>
</dbReference>
<accession>A0A6J7L4B8</accession>
<dbReference type="NCBIfam" id="NF006615">
    <property type="entry name" value="PRK09182.1"/>
    <property type="match status" value="1"/>
</dbReference>
<proteinExistence type="predicted"/>
<dbReference type="PANTHER" id="PTHR30231">
    <property type="entry name" value="DNA POLYMERASE III SUBUNIT EPSILON"/>
    <property type="match status" value="1"/>
</dbReference>
<dbReference type="SUPFAM" id="SSF53098">
    <property type="entry name" value="Ribonuclease H-like"/>
    <property type="match status" value="1"/>
</dbReference>
<dbReference type="InterPro" id="IPR013520">
    <property type="entry name" value="Ribonucl_H"/>
</dbReference>
<name>A0A6J7L4B8_9ZZZZ</name>
<dbReference type="AlphaFoldDB" id="A0A6J7L4B8"/>
<dbReference type="Gene3D" id="3.30.420.10">
    <property type="entry name" value="Ribonuclease H-like superfamily/Ribonuclease H"/>
    <property type="match status" value="1"/>
</dbReference>
<gene>
    <name evidence="2" type="ORF">UFOPK3564_04191</name>
</gene>
<dbReference type="InterPro" id="IPR036397">
    <property type="entry name" value="RNaseH_sf"/>
</dbReference>
<reference evidence="2" key="1">
    <citation type="submission" date="2020-05" db="EMBL/GenBank/DDBJ databases">
        <authorList>
            <person name="Chiriac C."/>
            <person name="Salcher M."/>
            <person name="Ghai R."/>
            <person name="Kavagutti S V."/>
        </authorList>
    </citation>
    <scope>NUCLEOTIDE SEQUENCE</scope>
</reference>
<dbReference type="GO" id="GO:0003676">
    <property type="term" value="F:nucleic acid binding"/>
    <property type="evidence" value="ECO:0007669"/>
    <property type="project" value="InterPro"/>
</dbReference>
<feature type="domain" description="Exonuclease" evidence="1">
    <location>
        <begin position="50"/>
        <end position="218"/>
    </location>
</feature>